<reference evidence="3" key="1">
    <citation type="submission" date="2020-03" db="EMBL/GenBank/DDBJ databases">
        <title>The deep terrestrial virosphere.</title>
        <authorList>
            <person name="Holmfeldt K."/>
            <person name="Nilsson E."/>
            <person name="Simone D."/>
            <person name="Lopez-Fernandez M."/>
            <person name="Wu X."/>
            <person name="de Brujin I."/>
            <person name="Lundin D."/>
            <person name="Andersson A."/>
            <person name="Bertilsson S."/>
            <person name="Dopson M."/>
        </authorList>
    </citation>
    <scope>NUCLEOTIDE SEQUENCE</scope>
    <source>
        <strain evidence="3">TM448A00161</strain>
        <strain evidence="4">TM448B00459</strain>
    </source>
</reference>
<protein>
    <submittedName>
        <fullName evidence="3">Putative structural protein</fullName>
    </submittedName>
</protein>
<evidence type="ECO:0000259" key="2">
    <source>
        <dbReference type="Pfam" id="PF24729"/>
    </source>
</evidence>
<proteinExistence type="predicted"/>
<organism evidence="3">
    <name type="scientific">viral metagenome</name>
    <dbReference type="NCBI Taxonomy" id="1070528"/>
    <lineage>
        <taxon>unclassified sequences</taxon>
        <taxon>metagenomes</taxon>
        <taxon>organismal metagenomes</taxon>
    </lineage>
</organism>
<dbReference type="AlphaFoldDB" id="A0A6H1ZCJ5"/>
<feature type="domain" description="Acb2/Tad1 hairpin" evidence="2">
    <location>
        <begin position="42"/>
        <end position="102"/>
    </location>
</feature>
<evidence type="ECO:0000313" key="4">
    <source>
        <dbReference type="EMBL" id="QJH95582.1"/>
    </source>
</evidence>
<gene>
    <name evidence="3" type="ORF">TM448A00161_0047</name>
    <name evidence="4" type="ORF">TM448B00459_0037</name>
</gene>
<keyword evidence="1" id="KW-0547">Nucleotide-binding</keyword>
<name>A0A6H1ZCJ5_9ZZZZ</name>
<dbReference type="EMBL" id="MT143982">
    <property type="protein sequence ID" value="QJA44900.1"/>
    <property type="molecule type" value="Genomic_DNA"/>
</dbReference>
<evidence type="ECO:0000313" key="3">
    <source>
        <dbReference type="EMBL" id="QJA44900.1"/>
    </source>
</evidence>
<dbReference type="InterPro" id="IPR056098">
    <property type="entry name" value="Acb2/Tad1_hairpin"/>
</dbReference>
<evidence type="ECO:0000256" key="1">
    <source>
        <dbReference type="ARBA" id="ARBA00022741"/>
    </source>
</evidence>
<sequence length="105" mass="11861">MREITDHRTDEGDTAIRLFATDEKPCHDYLVILNLGYPGPNEVNISFQNGPVAEVGVNGLTQEVLVATCIDRLRCPQEESPGRESALALVKLEEALYWLHRREKQ</sequence>
<dbReference type="EMBL" id="MT144623">
    <property type="protein sequence ID" value="QJH95582.1"/>
    <property type="molecule type" value="Genomic_DNA"/>
</dbReference>
<dbReference type="Pfam" id="PF24729">
    <property type="entry name" value="Acb2_Tad1_hairpin"/>
    <property type="match status" value="1"/>
</dbReference>
<accession>A0A6H1ZCJ5</accession>